<keyword evidence="4" id="KW-0732">Signal</keyword>
<evidence type="ECO:0000256" key="6">
    <source>
        <dbReference type="ARBA" id="ARBA00025643"/>
    </source>
</evidence>
<dbReference type="SMART" id="SM00858">
    <property type="entry name" value="SAF"/>
    <property type="match status" value="1"/>
</dbReference>
<keyword evidence="5" id="KW-0574">Periplasm</keyword>
<evidence type="ECO:0000256" key="4">
    <source>
        <dbReference type="ARBA" id="ARBA00022729"/>
    </source>
</evidence>
<dbReference type="Pfam" id="PF13144">
    <property type="entry name" value="ChapFlgA"/>
    <property type="match status" value="1"/>
</dbReference>
<evidence type="ECO:0000256" key="2">
    <source>
        <dbReference type="ARBA" id="ARBA00010474"/>
    </source>
</evidence>
<reference evidence="8 9" key="1">
    <citation type="journal article" date="2023" name="Microorganisms">
        <title>Thiorhodovibrio frisius and Trv. litoralis spp. nov., Two Novel Members from a Clade of Fastidious Purple Sulfur Bacteria That Exhibit Unique Red-Shifted Light-Harvesting Capabilities.</title>
        <authorList>
            <person name="Methner A."/>
            <person name="Kuzyk S.B."/>
            <person name="Petersen J."/>
            <person name="Bauer S."/>
            <person name="Brinkmann H."/>
            <person name="Sichau K."/>
            <person name="Wanner G."/>
            <person name="Wolf J."/>
            <person name="Neumann-Schaal M."/>
            <person name="Henke P."/>
            <person name="Tank M."/>
            <person name="Sproer C."/>
            <person name="Bunk B."/>
            <person name="Overmann J."/>
        </authorList>
    </citation>
    <scope>NUCLEOTIDE SEQUENCE [LARGE SCALE GENOMIC DNA]</scope>
    <source>
        <strain evidence="8 9">DSM 6702</strain>
    </source>
</reference>
<name>A0ABZ0SHP3_9GAMM</name>
<accession>A0ABZ0SHP3</accession>
<dbReference type="Proteomes" id="UP001432180">
    <property type="component" value="Chromosome"/>
</dbReference>
<gene>
    <name evidence="8" type="primary">flgA</name>
    <name evidence="8" type="ORF">Thiowin_04913</name>
</gene>
<dbReference type="SUPFAM" id="SSF51269">
    <property type="entry name" value="AFP III-like domain"/>
    <property type="match status" value="1"/>
</dbReference>
<dbReference type="Pfam" id="PF17656">
    <property type="entry name" value="ChapFlgA_N"/>
    <property type="match status" value="1"/>
</dbReference>
<evidence type="ECO:0000313" key="9">
    <source>
        <dbReference type="Proteomes" id="UP001432180"/>
    </source>
</evidence>
<evidence type="ECO:0000256" key="1">
    <source>
        <dbReference type="ARBA" id="ARBA00004418"/>
    </source>
</evidence>
<keyword evidence="8" id="KW-0969">Cilium</keyword>
<dbReference type="InterPro" id="IPR036732">
    <property type="entry name" value="AFP_Neu5c_C_sf"/>
</dbReference>
<evidence type="ECO:0000256" key="3">
    <source>
        <dbReference type="ARBA" id="ARBA00014754"/>
    </source>
</evidence>
<dbReference type="InterPro" id="IPR041231">
    <property type="entry name" value="FlgA_N"/>
</dbReference>
<organism evidence="8 9">
    <name type="scientific">Thiorhodovibrio winogradskyi</name>
    <dbReference type="NCBI Taxonomy" id="77007"/>
    <lineage>
        <taxon>Bacteria</taxon>
        <taxon>Pseudomonadati</taxon>
        <taxon>Pseudomonadota</taxon>
        <taxon>Gammaproteobacteria</taxon>
        <taxon>Chromatiales</taxon>
        <taxon>Chromatiaceae</taxon>
        <taxon>Thiorhodovibrio</taxon>
    </lineage>
</organism>
<dbReference type="EMBL" id="CP121472">
    <property type="protein sequence ID" value="WPL19769.1"/>
    <property type="molecule type" value="Genomic_DNA"/>
</dbReference>
<evidence type="ECO:0000313" key="8">
    <source>
        <dbReference type="EMBL" id="WPL19769.1"/>
    </source>
</evidence>
<protein>
    <recommendedName>
        <fullName evidence="3">Flagella basal body P-ring formation protein FlgA</fullName>
    </recommendedName>
</protein>
<dbReference type="RefSeq" id="WP_328985521.1">
    <property type="nucleotide sequence ID" value="NZ_CP121472.1"/>
</dbReference>
<dbReference type="InterPro" id="IPR013974">
    <property type="entry name" value="SAF"/>
</dbReference>
<sequence>MLTFHDRVKRLISTQQPDWLPTWKNLPGQLCLFIGAAILNHCIIAQVGAAGLPTAEEIEPVTNIQRAAKTFLYRHAGGERGASVKIIVDPIDPRLRLKLCEHDLQTSLAPGARKTGNTSVKIQCQGPVRWSLFVSARVERFGDVLVAASPISRGRLITPADVKLERRETGGILTGYFEDLSDAVGMQARRSVRPGTVLNDSHLKTPLWVERGQLVQLLSETTGIRVSMSGEALEDGGAGDRIRVRNRSSQRELEGVIQSPGVVRVPM</sequence>
<evidence type="ECO:0000256" key="5">
    <source>
        <dbReference type="ARBA" id="ARBA00022764"/>
    </source>
</evidence>
<comment type="similarity">
    <text evidence="2">Belongs to the FlgA family.</text>
</comment>
<dbReference type="Gene3D" id="3.90.1210.10">
    <property type="entry name" value="Antifreeze-like/N-acetylneuraminic acid synthase C-terminal domain"/>
    <property type="match status" value="1"/>
</dbReference>
<dbReference type="InterPro" id="IPR017585">
    <property type="entry name" value="SAF_FlgA"/>
</dbReference>
<comment type="function">
    <text evidence="6">Involved in the assembly process of the P-ring formation. It may associate with FlgF on the rod constituting a structure essential for the P-ring assembly or may act as a modulator protein for the P-ring assembly.</text>
</comment>
<dbReference type="PANTHER" id="PTHR36307">
    <property type="entry name" value="FLAGELLA BASAL BODY P-RING FORMATION PROTEIN FLGA"/>
    <property type="match status" value="1"/>
</dbReference>
<feature type="domain" description="AFP-like" evidence="7">
    <location>
        <begin position="144"/>
        <end position="206"/>
    </location>
</feature>
<dbReference type="Gene3D" id="2.30.30.760">
    <property type="match status" value="1"/>
</dbReference>
<comment type="subcellular location">
    <subcellularLocation>
        <location evidence="1">Periplasm</location>
    </subcellularLocation>
</comment>
<dbReference type="CDD" id="cd11614">
    <property type="entry name" value="SAF_CpaB_FlgA_like"/>
    <property type="match status" value="1"/>
</dbReference>
<proteinExistence type="inferred from homology"/>
<keyword evidence="8" id="KW-0282">Flagellum</keyword>
<dbReference type="NCBIfam" id="TIGR03170">
    <property type="entry name" value="flgA_cterm"/>
    <property type="match status" value="1"/>
</dbReference>
<dbReference type="InterPro" id="IPR039246">
    <property type="entry name" value="Flagellar_FlgA"/>
</dbReference>
<dbReference type="PROSITE" id="PS50844">
    <property type="entry name" value="AFP_LIKE"/>
    <property type="match status" value="1"/>
</dbReference>
<keyword evidence="9" id="KW-1185">Reference proteome</keyword>
<dbReference type="PANTHER" id="PTHR36307:SF1">
    <property type="entry name" value="FLAGELLA BASAL BODY P-RING FORMATION PROTEIN FLGA"/>
    <property type="match status" value="1"/>
</dbReference>
<dbReference type="InterPro" id="IPR006190">
    <property type="entry name" value="SAF_AFP_Neu5Ac"/>
</dbReference>
<keyword evidence="8" id="KW-0966">Cell projection</keyword>
<evidence type="ECO:0000259" key="7">
    <source>
        <dbReference type="PROSITE" id="PS50844"/>
    </source>
</evidence>